<dbReference type="PANTHER" id="PTHR43790">
    <property type="entry name" value="CARBOHYDRATE TRANSPORT ATP-BINDING PROTEIN MG119-RELATED"/>
    <property type="match status" value="1"/>
</dbReference>
<dbReference type="Proteomes" id="UP000505377">
    <property type="component" value="Chromosome"/>
</dbReference>
<dbReference type="RefSeq" id="WP_172167603.1">
    <property type="nucleotide sequence ID" value="NZ_CP053564.1"/>
</dbReference>
<evidence type="ECO:0000313" key="8">
    <source>
        <dbReference type="Proteomes" id="UP000505377"/>
    </source>
</evidence>
<keyword evidence="2" id="KW-0677">Repeat</keyword>
<dbReference type="SUPFAM" id="SSF52540">
    <property type="entry name" value="P-loop containing nucleoside triphosphate hydrolases"/>
    <property type="match status" value="2"/>
</dbReference>
<evidence type="ECO:0000259" key="6">
    <source>
        <dbReference type="PROSITE" id="PS50893"/>
    </source>
</evidence>
<dbReference type="CDD" id="cd03215">
    <property type="entry name" value="ABC_Carb_Monos_II"/>
    <property type="match status" value="1"/>
</dbReference>
<feature type="region of interest" description="Disordered" evidence="5">
    <location>
        <begin position="489"/>
        <end position="509"/>
    </location>
</feature>
<name>A0A6M6JSD7_9PSEU</name>
<organism evidence="7 8">
    <name type="scientific">Pseudonocardia broussonetiae</name>
    <dbReference type="NCBI Taxonomy" id="2736640"/>
    <lineage>
        <taxon>Bacteria</taxon>
        <taxon>Bacillati</taxon>
        <taxon>Actinomycetota</taxon>
        <taxon>Actinomycetes</taxon>
        <taxon>Pseudonocardiales</taxon>
        <taxon>Pseudonocardiaceae</taxon>
        <taxon>Pseudonocardia</taxon>
    </lineage>
</organism>
<keyword evidence="8" id="KW-1185">Reference proteome</keyword>
<evidence type="ECO:0000256" key="2">
    <source>
        <dbReference type="ARBA" id="ARBA00022737"/>
    </source>
</evidence>
<evidence type="ECO:0000256" key="3">
    <source>
        <dbReference type="ARBA" id="ARBA00022741"/>
    </source>
</evidence>
<dbReference type="InterPro" id="IPR027417">
    <property type="entry name" value="P-loop_NTPase"/>
</dbReference>
<feature type="domain" description="ABC transporter" evidence="6">
    <location>
        <begin position="247"/>
        <end position="491"/>
    </location>
</feature>
<dbReference type="Gene3D" id="3.40.50.300">
    <property type="entry name" value="P-loop containing nucleotide triphosphate hydrolases"/>
    <property type="match status" value="2"/>
</dbReference>
<proteinExistence type="predicted"/>
<evidence type="ECO:0000256" key="4">
    <source>
        <dbReference type="ARBA" id="ARBA00022840"/>
    </source>
</evidence>
<dbReference type="InterPro" id="IPR003439">
    <property type="entry name" value="ABC_transporter-like_ATP-bd"/>
</dbReference>
<keyword evidence="3" id="KW-0547">Nucleotide-binding</keyword>
<dbReference type="PROSITE" id="PS00211">
    <property type="entry name" value="ABC_TRANSPORTER_1"/>
    <property type="match status" value="1"/>
</dbReference>
<feature type="domain" description="ABC transporter" evidence="6">
    <location>
        <begin position="1"/>
        <end position="235"/>
    </location>
</feature>
<dbReference type="SMART" id="SM00382">
    <property type="entry name" value="AAA"/>
    <property type="match status" value="2"/>
</dbReference>
<dbReference type="EMBL" id="CP053564">
    <property type="protein sequence ID" value="QJY50280.1"/>
    <property type="molecule type" value="Genomic_DNA"/>
</dbReference>
<reference evidence="7 8" key="1">
    <citation type="submission" date="2020-05" db="EMBL/GenBank/DDBJ databases">
        <authorList>
            <person name="Mo P."/>
        </authorList>
    </citation>
    <scope>NUCLEOTIDE SEQUENCE [LARGE SCALE GENOMIC DNA]</scope>
    <source>
        <strain evidence="7 8">Gen01</strain>
    </source>
</reference>
<keyword evidence="4 7" id="KW-0067">ATP-binding</keyword>
<dbReference type="InterPro" id="IPR050107">
    <property type="entry name" value="ABC_carbohydrate_import_ATPase"/>
</dbReference>
<evidence type="ECO:0000256" key="1">
    <source>
        <dbReference type="ARBA" id="ARBA00022448"/>
    </source>
</evidence>
<sequence>MRGIVKQFPGVRALDGVDLDVAAGEVHCLLGQNGAGKSTLIKVLAGAHRPDSGEVTFVGQPVSFASPHAADVAGIATIHQELDLVPGLSVAENVVLGREPSRYGFTRPRDADRRARELLTRLGHPEIPVRRELGRLSAAGQQVVSMARALARDARLIVMDEPSAVLDPEEVRNLFRVVRELTAEGVAVVYISHRLEEIRAIGDRVTVLKDGRTVARDLPARTTPTADVVRLMTGRTVEHAFPPRTGEPSDEVVLEVEGLSRAGEFADVSFTVRAGEVLGLAGLVGSGRSEVLETVYGARTPTAGTVRVRGAALRPGAVPAAVRAGLGLSPEERKSQGLLMAEPVSRNVSLPGLRRFARGGFLGPEAELSAAREVTGQLDVRPADPRRPVRTLSGGNQQKVVLARWLLQGCSVLLLDEPTRGVDVGARSEIYAVIRSLAASGVAVVVVSSEVPEVLGLADRVLVLREGRVVHSAPADELDEGRVLDLVMEGHHVTDRDTTDRKTEGSSHG</sequence>
<dbReference type="AlphaFoldDB" id="A0A6M6JSD7"/>
<dbReference type="GO" id="GO:0005524">
    <property type="term" value="F:ATP binding"/>
    <property type="evidence" value="ECO:0007669"/>
    <property type="project" value="UniProtKB-KW"/>
</dbReference>
<dbReference type="GO" id="GO:0016887">
    <property type="term" value="F:ATP hydrolysis activity"/>
    <property type="evidence" value="ECO:0007669"/>
    <property type="project" value="InterPro"/>
</dbReference>
<dbReference type="InterPro" id="IPR017871">
    <property type="entry name" value="ABC_transporter-like_CS"/>
</dbReference>
<gene>
    <name evidence="7" type="ORF">HOP40_00480</name>
</gene>
<dbReference type="Pfam" id="PF00005">
    <property type="entry name" value="ABC_tran"/>
    <property type="match status" value="2"/>
</dbReference>
<protein>
    <submittedName>
        <fullName evidence="7">Sugar ABC transporter ATP-binding protein</fullName>
    </submittedName>
</protein>
<dbReference type="PROSITE" id="PS50893">
    <property type="entry name" value="ABC_TRANSPORTER_2"/>
    <property type="match status" value="2"/>
</dbReference>
<evidence type="ECO:0000313" key="7">
    <source>
        <dbReference type="EMBL" id="QJY50280.1"/>
    </source>
</evidence>
<dbReference type="PANTHER" id="PTHR43790:SF9">
    <property type="entry name" value="GALACTOFURANOSE TRANSPORTER ATP-BINDING PROTEIN YTFR"/>
    <property type="match status" value="1"/>
</dbReference>
<keyword evidence="1" id="KW-0813">Transport</keyword>
<dbReference type="InterPro" id="IPR003593">
    <property type="entry name" value="AAA+_ATPase"/>
</dbReference>
<dbReference type="KEGG" id="pbro:HOP40_00480"/>
<evidence type="ECO:0000256" key="5">
    <source>
        <dbReference type="SAM" id="MobiDB-lite"/>
    </source>
</evidence>
<dbReference type="CDD" id="cd03216">
    <property type="entry name" value="ABC_Carb_Monos_I"/>
    <property type="match status" value="1"/>
</dbReference>
<accession>A0A6M6JSD7</accession>